<comment type="similarity">
    <text evidence="2 10">Belongs to the mitochondrial carrier (TC 2.A.29) family.</text>
</comment>
<keyword evidence="13" id="KW-1185">Reference proteome</keyword>
<reference evidence="12 13" key="1">
    <citation type="submission" date="2023-11" db="EMBL/GenBank/DDBJ databases">
        <title>Dfirmibasis_genome.</title>
        <authorList>
            <person name="Edelbroek B."/>
            <person name="Kjellin J."/>
            <person name="Jerlstrom-Hultqvist J."/>
            <person name="Soderbom F."/>
        </authorList>
    </citation>
    <scope>NUCLEOTIDE SEQUENCE [LARGE SCALE GENOMIC DNA]</scope>
    <source>
        <strain evidence="12 13">TNS-C-14</strain>
    </source>
</reference>
<sequence>MSTEKGLKDSIAGTVAGAACLFTGHPFDTIRVRLQTSNTPIGIMECFRNTIKYEGFSGLYKGVTSPLFGMMFETAVLFAGYGQMKVLLQKDAHTPLTVGQCAIAGGFAGVGASIVLTPVELVKCRLQVQTTGPQKYKGSIDCLVQILKEGGIRGAYRGFTPTIAREFVGNMAFFSTYETCKRYFKSIDNKSDEDELNLFALIMSGGLGGMAYWTVLYPVDVAKSKIQISEGKGPSPSIIKVLKEIYSKEGVKGLFRGYTPTIIRSFPANAAMFSVYELVIKLLG</sequence>
<evidence type="ECO:0000256" key="5">
    <source>
        <dbReference type="ARBA" id="ARBA00022737"/>
    </source>
</evidence>
<evidence type="ECO:0000256" key="4">
    <source>
        <dbReference type="ARBA" id="ARBA00022692"/>
    </source>
</evidence>
<evidence type="ECO:0000256" key="8">
    <source>
        <dbReference type="ARBA" id="ARBA00023136"/>
    </source>
</evidence>
<evidence type="ECO:0000256" key="1">
    <source>
        <dbReference type="ARBA" id="ARBA00004225"/>
    </source>
</evidence>
<keyword evidence="6 11" id="KW-1133">Transmembrane helix</keyword>
<evidence type="ECO:0000256" key="11">
    <source>
        <dbReference type="SAM" id="Phobius"/>
    </source>
</evidence>
<comment type="subcellular location">
    <subcellularLocation>
        <location evidence="1">Mitochondrion membrane</location>
        <topology evidence="1">Multi-pass membrane protein</topology>
    </subcellularLocation>
</comment>
<dbReference type="EMBL" id="JAVFKY010000003">
    <property type="protein sequence ID" value="KAK5579835.1"/>
    <property type="molecule type" value="Genomic_DNA"/>
</dbReference>
<proteinExistence type="inferred from homology"/>
<dbReference type="InterPro" id="IPR018108">
    <property type="entry name" value="MCP_transmembrane"/>
</dbReference>
<evidence type="ECO:0000313" key="13">
    <source>
        <dbReference type="Proteomes" id="UP001344447"/>
    </source>
</evidence>
<dbReference type="PANTHER" id="PTHR45624:SF12">
    <property type="entry name" value="MITOCHONDRIAL ORNITHINE TRANSPORTER 1"/>
    <property type="match status" value="1"/>
</dbReference>
<evidence type="ECO:0000256" key="10">
    <source>
        <dbReference type="RuleBase" id="RU000488"/>
    </source>
</evidence>
<feature type="transmembrane region" description="Helical" evidence="11">
    <location>
        <begin position="198"/>
        <end position="219"/>
    </location>
</feature>
<organism evidence="12 13">
    <name type="scientific">Dictyostelium firmibasis</name>
    <dbReference type="NCBI Taxonomy" id="79012"/>
    <lineage>
        <taxon>Eukaryota</taxon>
        <taxon>Amoebozoa</taxon>
        <taxon>Evosea</taxon>
        <taxon>Eumycetozoa</taxon>
        <taxon>Dictyostelia</taxon>
        <taxon>Dictyosteliales</taxon>
        <taxon>Dictyosteliaceae</taxon>
        <taxon>Dictyostelium</taxon>
    </lineage>
</organism>
<dbReference type="GO" id="GO:0031966">
    <property type="term" value="C:mitochondrial membrane"/>
    <property type="evidence" value="ECO:0007669"/>
    <property type="project" value="UniProtKB-SubCell"/>
</dbReference>
<dbReference type="GO" id="GO:0000064">
    <property type="term" value="F:L-ornithine transmembrane transporter activity"/>
    <property type="evidence" value="ECO:0007669"/>
    <property type="project" value="TreeGrafter"/>
</dbReference>
<evidence type="ECO:0000256" key="7">
    <source>
        <dbReference type="ARBA" id="ARBA00023128"/>
    </source>
</evidence>
<evidence type="ECO:0000256" key="2">
    <source>
        <dbReference type="ARBA" id="ARBA00006375"/>
    </source>
</evidence>
<gene>
    <name evidence="12" type="ORF">RB653_009522</name>
</gene>
<name>A0AAN7U1Z3_9MYCE</name>
<keyword evidence="4 9" id="KW-0812">Transmembrane</keyword>
<dbReference type="Pfam" id="PF00153">
    <property type="entry name" value="Mito_carr"/>
    <property type="match status" value="3"/>
</dbReference>
<evidence type="ECO:0000313" key="12">
    <source>
        <dbReference type="EMBL" id="KAK5579835.1"/>
    </source>
</evidence>
<dbReference type="InterPro" id="IPR002067">
    <property type="entry name" value="MCP"/>
</dbReference>
<accession>A0AAN7U1Z3</accession>
<dbReference type="InterPro" id="IPR023395">
    <property type="entry name" value="MCP_dom_sf"/>
</dbReference>
<evidence type="ECO:0000256" key="6">
    <source>
        <dbReference type="ARBA" id="ARBA00022989"/>
    </source>
</evidence>
<evidence type="ECO:0000256" key="3">
    <source>
        <dbReference type="ARBA" id="ARBA00022448"/>
    </source>
</evidence>
<dbReference type="Gene3D" id="1.50.40.10">
    <property type="entry name" value="Mitochondrial carrier domain"/>
    <property type="match status" value="1"/>
</dbReference>
<dbReference type="SUPFAM" id="SSF103506">
    <property type="entry name" value="Mitochondrial carrier"/>
    <property type="match status" value="1"/>
</dbReference>
<keyword evidence="5" id="KW-0677">Repeat</keyword>
<feature type="repeat" description="Solcar" evidence="9">
    <location>
        <begin position="96"/>
        <end position="183"/>
    </location>
</feature>
<dbReference type="PANTHER" id="PTHR45624">
    <property type="entry name" value="MITOCHONDRIAL BASIC AMINO ACIDS TRANSPORTER-RELATED"/>
    <property type="match status" value="1"/>
</dbReference>
<keyword evidence="3 10" id="KW-0813">Transport</keyword>
<keyword evidence="8 9" id="KW-0472">Membrane</keyword>
<feature type="repeat" description="Solcar" evidence="9">
    <location>
        <begin position="196"/>
        <end position="282"/>
    </location>
</feature>
<keyword evidence="7" id="KW-0496">Mitochondrion</keyword>
<dbReference type="PRINTS" id="PR00926">
    <property type="entry name" value="MITOCARRIER"/>
</dbReference>
<feature type="repeat" description="Solcar" evidence="9">
    <location>
        <begin position="4"/>
        <end position="87"/>
    </location>
</feature>
<dbReference type="Proteomes" id="UP001344447">
    <property type="component" value="Unassembled WGS sequence"/>
</dbReference>
<dbReference type="AlphaFoldDB" id="A0AAN7U1Z3"/>
<dbReference type="PROSITE" id="PS50920">
    <property type="entry name" value="SOLCAR"/>
    <property type="match status" value="3"/>
</dbReference>
<protein>
    <submittedName>
        <fullName evidence="12">Uncharacterized protein</fullName>
    </submittedName>
</protein>
<comment type="caution">
    <text evidence="12">The sequence shown here is derived from an EMBL/GenBank/DDBJ whole genome shotgun (WGS) entry which is preliminary data.</text>
</comment>
<dbReference type="PROSITE" id="PS51257">
    <property type="entry name" value="PROKAR_LIPOPROTEIN"/>
    <property type="match status" value="1"/>
</dbReference>
<dbReference type="InterPro" id="IPR050567">
    <property type="entry name" value="Mitochondrial_Carrier"/>
</dbReference>
<evidence type="ECO:0000256" key="9">
    <source>
        <dbReference type="PROSITE-ProRule" id="PRU00282"/>
    </source>
</evidence>
<dbReference type="GO" id="GO:1990575">
    <property type="term" value="P:mitochondrial L-ornithine transmembrane transport"/>
    <property type="evidence" value="ECO:0007669"/>
    <property type="project" value="TreeGrafter"/>
</dbReference>